<gene>
    <name evidence="1" type="ORF">KDL28_01350</name>
</gene>
<evidence type="ECO:0000313" key="2">
    <source>
        <dbReference type="Proteomes" id="UP001165283"/>
    </source>
</evidence>
<dbReference type="InterPro" id="IPR019587">
    <property type="entry name" value="Polyketide_cyclase/dehydratase"/>
</dbReference>
<comment type="caution">
    <text evidence="1">The sequence shown here is derived from an EMBL/GenBank/DDBJ whole genome shotgun (WGS) entry which is preliminary data.</text>
</comment>
<dbReference type="Proteomes" id="UP001165283">
    <property type="component" value="Unassembled WGS sequence"/>
</dbReference>
<dbReference type="SUPFAM" id="SSF55961">
    <property type="entry name" value="Bet v1-like"/>
    <property type="match status" value="1"/>
</dbReference>
<evidence type="ECO:0000313" key="1">
    <source>
        <dbReference type="EMBL" id="MCO1653693.1"/>
    </source>
</evidence>
<sequence length="168" mass="18659">MTRFSASTESDAIVAAPRRAIWRALADPDLLPRLTPLLRRIEADGDRWRWHMTGLEVLGVGISPVFTERMRFTPQSRIDYTHEPPPGVVEQAGAEGCYELSDVPGGTRLTIRLALHVDLPLPRLAAPAVRRVMEATMRLMGDRFAANLLDHLRRQEAASVDLPVSSSV</sequence>
<accession>A0ABT0ZSJ9</accession>
<protein>
    <submittedName>
        <fullName evidence="1">SRPBCC family protein</fullName>
    </submittedName>
</protein>
<proteinExistence type="predicted"/>
<dbReference type="EMBL" id="JAGSOV010000005">
    <property type="protein sequence ID" value="MCO1653693.1"/>
    <property type="molecule type" value="Genomic_DNA"/>
</dbReference>
<dbReference type="RefSeq" id="WP_252435277.1">
    <property type="nucleotide sequence ID" value="NZ_JAGSOV010000005.1"/>
</dbReference>
<keyword evidence="2" id="KW-1185">Reference proteome</keyword>
<dbReference type="InterPro" id="IPR023393">
    <property type="entry name" value="START-like_dom_sf"/>
</dbReference>
<dbReference type="Gene3D" id="3.30.530.20">
    <property type="match status" value="1"/>
</dbReference>
<organism evidence="1 2">
    <name type="scientific">Pseudonocardia humida</name>
    <dbReference type="NCBI Taxonomy" id="2800819"/>
    <lineage>
        <taxon>Bacteria</taxon>
        <taxon>Bacillati</taxon>
        <taxon>Actinomycetota</taxon>
        <taxon>Actinomycetes</taxon>
        <taxon>Pseudonocardiales</taxon>
        <taxon>Pseudonocardiaceae</taxon>
        <taxon>Pseudonocardia</taxon>
    </lineage>
</organism>
<reference evidence="1" key="1">
    <citation type="submission" date="2021-04" db="EMBL/GenBank/DDBJ databases">
        <title>Pseudonocardia sp. nov., isolated from sandy soil of mangrove forest.</title>
        <authorList>
            <person name="Zan Z."/>
            <person name="Huang R."/>
            <person name="Liu W."/>
        </authorList>
    </citation>
    <scope>NUCLEOTIDE SEQUENCE</scope>
    <source>
        <strain evidence="1">S2-4</strain>
    </source>
</reference>
<dbReference type="Pfam" id="PF10604">
    <property type="entry name" value="Polyketide_cyc2"/>
    <property type="match status" value="1"/>
</dbReference>
<name>A0ABT0ZSJ9_9PSEU</name>